<comment type="catalytic activity">
    <reaction evidence="2 3">
        <text>N(6)-[(R)-lipoyl]-L-lysyl-[glycine-cleavage complex H protein] + glycine + H(+) = N(6)-[(R)-S(8)-aminomethyldihydrolipoyl]-L-lysyl-[glycine-cleavage complex H protein] + CO2</text>
        <dbReference type="Rhea" id="RHEA:24304"/>
        <dbReference type="Rhea" id="RHEA-COMP:10494"/>
        <dbReference type="Rhea" id="RHEA-COMP:10495"/>
        <dbReference type="ChEBI" id="CHEBI:15378"/>
        <dbReference type="ChEBI" id="CHEBI:16526"/>
        <dbReference type="ChEBI" id="CHEBI:57305"/>
        <dbReference type="ChEBI" id="CHEBI:83099"/>
        <dbReference type="ChEBI" id="CHEBI:83143"/>
        <dbReference type="EC" id="1.4.4.2"/>
    </reaction>
</comment>
<name>A0A0E3MHZ1_SACSO</name>
<dbReference type="Proteomes" id="UP000273443">
    <property type="component" value="Chromosome"/>
</dbReference>
<dbReference type="EMBL" id="CP033239">
    <property type="protein sequence ID" value="AZF79103.1"/>
    <property type="molecule type" value="Genomic_DNA"/>
</dbReference>
<evidence type="ECO:0000313" key="18">
    <source>
        <dbReference type="Proteomes" id="UP000033085"/>
    </source>
</evidence>
<evidence type="ECO:0000313" key="9">
    <source>
        <dbReference type="EMBL" id="AZF71251.1"/>
    </source>
</evidence>
<dbReference type="EC" id="1.4.4.2" evidence="3"/>
<gene>
    <name evidence="3" type="primary">gcvPA</name>
    <name evidence="15" type="ORF">HFC64_15860</name>
    <name evidence="16" type="ORF">SSOP1_0954</name>
    <name evidence="7" type="ORF">SULA_1930</name>
    <name evidence="5" type="ORF">SULB_1931</name>
    <name evidence="6" type="ORF">SULC_1929</name>
    <name evidence="8" type="ORF">SULG_09705</name>
    <name evidence="9" type="ORF">SULH_09705</name>
    <name evidence="10" type="ORF">SULI_09705</name>
    <name evidence="11" type="ORF">SULM_09695</name>
    <name evidence="12" type="ORF">SULN_09695</name>
    <name evidence="13" type="ORF">SULO_09705</name>
    <name evidence="14" type="ORF">SULZ_09630</name>
</gene>
<reference evidence="20" key="2">
    <citation type="submission" date="2016-04" db="EMBL/GenBank/DDBJ databases">
        <authorList>
            <person name="Shah S.A."/>
            <person name="Garrett R.A."/>
        </authorList>
    </citation>
    <scope>NUCLEOTIDE SEQUENCE [LARGE SCALE GENOMIC DNA]</scope>
    <source>
        <strain evidence="20">ATCC 35091 / DSM 1616 / JCM 8930 / NBRC 15331 / P1</strain>
    </source>
</reference>
<dbReference type="EMBL" id="CP011055">
    <property type="protein sequence ID" value="AKA74152.1"/>
    <property type="molecule type" value="Genomic_DNA"/>
</dbReference>
<dbReference type="NCBIfam" id="NF001696">
    <property type="entry name" value="PRK00451.1"/>
    <property type="match status" value="1"/>
</dbReference>
<evidence type="ECO:0000313" key="17">
    <source>
        <dbReference type="Proteomes" id="UP000033057"/>
    </source>
</evidence>
<dbReference type="PIRSF" id="PIRSF006815">
    <property type="entry name" value="GcvPA"/>
    <property type="match status" value="1"/>
</dbReference>
<dbReference type="Gene3D" id="3.40.640.10">
    <property type="entry name" value="Type I PLP-dependent aspartate aminotransferase-like (Major domain)"/>
    <property type="match status" value="1"/>
</dbReference>
<dbReference type="OrthoDB" id="17655at2157"/>
<dbReference type="SUPFAM" id="SSF53383">
    <property type="entry name" value="PLP-dependent transferases"/>
    <property type="match status" value="1"/>
</dbReference>
<dbReference type="RefSeq" id="WP_009992350.1">
    <property type="nucleotide sequence ID" value="NZ_CP011055.2"/>
</dbReference>
<comment type="similarity">
    <text evidence="3">Belongs to the GcvP family. N-terminal subunit subfamily.</text>
</comment>
<dbReference type="EMBL" id="CP050869">
    <property type="protein sequence ID" value="QPG51102.1"/>
    <property type="molecule type" value="Genomic_DNA"/>
</dbReference>
<accession>A0A0E3MHZ1</accession>
<evidence type="ECO:0000313" key="23">
    <source>
        <dbReference type="Proteomes" id="UP000273194"/>
    </source>
</evidence>
<dbReference type="InterPro" id="IPR015421">
    <property type="entry name" value="PyrdxlP-dep_Trfase_major"/>
</dbReference>
<reference evidence="17 18" key="1">
    <citation type="journal article" date="2015" name="Genome Announc.">
        <title>Complete Genome Sequence of Sulfolobus solfataricus Strain 98/2 and Evolved Derivatives.</title>
        <authorList>
            <person name="McCarthy S."/>
            <person name="Gradnigo J."/>
            <person name="Johnson T."/>
            <person name="Payne S."/>
            <person name="Lipzen A."/>
            <person name="Martin J."/>
            <person name="Schackwitz W."/>
            <person name="Moriyama E."/>
            <person name="Blum P."/>
        </authorList>
    </citation>
    <scope>NUCLEOTIDE SEQUENCE [LARGE SCALE GENOMIC DNA]</scope>
    <source>
        <strain evidence="17">98/2 SULC</strain>
        <strain evidence="5">SARC-B</strain>
        <strain evidence="6">SARC-C</strain>
        <strain evidence="7 19">SULA</strain>
        <strain evidence="18">SULB</strain>
    </source>
</reference>
<evidence type="ECO:0000313" key="13">
    <source>
        <dbReference type="EMBL" id="AZF81707.1"/>
    </source>
</evidence>
<protein>
    <recommendedName>
        <fullName evidence="3">Probable glycine dehydrogenase (decarboxylating) subunit 1</fullName>
        <ecNumber evidence="3">1.4.4.2</ecNumber>
    </recommendedName>
    <alternativeName>
        <fullName evidence="3">Glycine cleavage system P-protein subunit 1</fullName>
    </alternativeName>
    <alternativeName>
        <fullName evidence="3">Glycine decarboxylase subunit 1</fullName>
    </alternativeName>
    <alternativeName>
        <fullName evidence="3">Glycine dehydrogenase (aminomethyl-transferring) subunit 1</fullName>
    </alternativeName>
</protein>
<dbReference type="Proteomes" id="UP000278715">
    <property type="component" value="Chromosome"/>
</dbReference>
<dbReference type="EMBL" id="CP011057">
    <property type="protein sequence ID" value="AKA79543.1"/>
    <property type="molecule type" value="Genomic_DNA"/>
</dbReference>
<reference evidence="15 28" key="6">
    <citation type="journal article" date="2020" name="Nat. Commun.">
        <title>The structures of two archaeal type IV pili illuminate evolutionary relationships.</title>
        <authorList>
            <person name="Wang F."/>
            <person name="Baquero D.P."/>
            <person name="Su Z."/>
            <person name="Beltran L.C."/>
            <person name="Prangishvili D."/>
            <person name="Krupovic M."/>
            <person name="Egelman E.H."/>
        </authorList>
    </citation>
    <scope>NUCLEOTIDE SEQUENCE [LARGE SCALE GENOMIC DNA]</scope>
    <source>
        <strain evidence="15 28">POZ149</strain>
    </source>
</reference>
<dbReference type="Gene3D" id="3.90.1150.10">
    <property type="entry name" value="Aspartate Aminotransferase, domain 1"/>
    <property type="match status" value="1"/>
</dbReference>
<reference evidence="16" key="3">
    <citation type="submission" date="2016-04" db="EMBL/GenBank/DDBJ databases">
        <authorList>
            <person name="Evans L.H."/>
            <person name="Alamgir A."/>
            <person name="Owens N."/>
            <person name="Weber N.D."/>
            <person name="Virtaneva K."/>
            <person name="Barbian K."/>
            <person name="Babar A."/>
            <person name="Rosenke K."/>
        </authorList>
    </citation>
    <scope>NUCLEOTIDE SEQUENCE</scope>
    <source>
        <strain evidence="16">P1</strain>
    </source>
</reference>
<dbReference type="EMBL" id="CP033240">
    <property type="protein sequence ID" value="AZF81707.1"/>
    <property type="molecule type" value="Genomic_DNA"/>
</dbReference>
<dbReference type="GeneID" id="1455167"/>
<comment type="function">
    <text evidence="3">The glycine cleavage system catalyzes the degradation of glycine. The P protein binds the alpha-amino group of glycine through its pyridoxal phosphate cofactor; CO(2) is released and the remaining methylamine moiety is then transferred to the lipoamide cofactor of the H protein.</text>
</comment>
<dbReference type="GO" id="GO:0019464">
    <property type="term" value="P:glycine decarboxylation via glycine cleavage system"/>
    <property type="evidence" value="ECO:0007669"/>
    <property type="project" value="UniProtKB-UniRule"/>
</dbReference>
<dbReference type="InterPro" id="IPR023010">
    <property type="entry name" value="GcvPA"/>
</dbReference>
<dbReference type="GO" id="GO:0004375">
    <property type="term" value="F:glycine dehydrogenase (decarboxylating) activity"/>
    <property type="evidence" value="ECO:0007669"/>
    <property type="project" value="UniProtKB-EC"/>
</dbReference>
<reference evidence="21 22" key="4">
    <citation type="journal article" date="2018" name="Proc. Natl. Acad. Sci. U.S.A.">
        <title>Nonmutational mechanism of inheritance in the Archaeon Sulfolobus solfataricus.</title>
        <authorList>
            <person name="Payne S."/>
            <person name="McCarthy S."/>
            <person name="Johnson T."/>
            <person name="North E."/>
            <person name="Blum P."/>
        </authorList>
    </citation>
    <scope>NUCLEOTIDE SEQUENCE [LARGE SCALE GENOMIC DNA]</scope>
    <source>
        <strain evidence="9 21">SARC-H</strain>
        <strain evidence="10 25">SARC-I</strain>
        <strain evidence="12 26">SARC-N</strain>
        <strain evidence="13 27">SARC-O</strain>
        <strain evidence="14 22">SUL120</strain>
        <strain evidence="8 23">SULG</strain>
        <strain evidence="11 24">SULM</strain>
    </source>
</reference>
<dbReference type="KEGG" id="ssol:SULB_1931"/>
<dbReference type="Proteomes" id="UP000594632">
    <property type="component" value="Chromosome"/>
</dbReference>
<dbReference type="PANTHER" id="PTHR42806">
    <property type="entry name" value="GLYCINE CLEAVAGE SYSTEM P-PROTEIN"/>
    <property type="match status" value="1"/>
</dbReference>
<evidence type="ECO:0000313" key="10">
    <source>
        <dbReference type="EMBL" id="AZF73871.1"/>
    </source>
</evidence>
<evidence type="ECO:0000313" key="28">
    <source>
        <dbReference type="Proteomes" id="UP000594632"/>
    </source>
</evidence>
<dbReference type="InterPro" id="IPR020581">
    <property type="entry name" value="GDC_P"/>
</dbReference>
<evidence type="ECO:0000313" key="22">
    <source>
        <dbReference type="Proteomes" id="UP000269431"/>
    </source>
</evidence>
<dbReference type="Proteomes" id="UP000267993">
    <property type="component" value="Chromosome"/>
</dbReference>
<dbReference type="Proteomes" id="UP000273194">
    <property type="component" value="Chromosome"/>
</dbReference>
<feature type="domain" description="Glycine cleavage system P-protein N-terminal" evidence="4">
    <location>
        <begin position="14"/>
        <end position="443"/>
    </location>
</feature>
<evidence type="ECO:0000313" key="11">
    <source>
        <dbReference type="EMBL" id="AZF76494.1"/>
    </source>
</evidence>
<dbReference type="OMA" id="LRSEFYT"/>
<dbReference type="InterPro" id="IPR049315">
    <property type="entry name" value="GDC-P_N"/>
</dbReference>
<dbReference type="EMBL" id="CP033237">
    <property type="protein sequence ID" value="AZF73871.1"/>
    <property type="molecule type" value="Genomic_DNA"/>
</dbReference>
<evidence type="ECO:0000313" key="7">
    <source>
        <dbReference type="EMBL" id="AKA79543.1"/>
    </source>
</evidence>
<evidence type="ECO:0000313" key="24">
    <source>
        <dbReference type="Proteomes" id="UP000273443"/>
    </source>
</evidence>
<evidence type="ECO:0000313" key="27">
    <source>
        <dbReference type="Proteomes" id="UP000282269"/>
    </source>
</evidence>
<dbReference type="Proteomes" id="UP000033057">
    <property type="component" value="Chromosome"/>
</dbReference>
<evidence type="ECO:0000313" key="6">
    <source>
        <dbReference type="EMBL" id="AKA76850.1"/>
    </source>
</evidence>
<dbReference type="EMBL" id="LT549890">
    <property type="protein sequence ID" value="SAI84508.1"/>
    <property type="molecule type" value="Genomic_DNA"/>
</dbReference>
<dbReference type="Proteomes" id="UP000033085">
    <property type="component" value="Chromosome"/>
</dbReference>
<dbReference type="GeneID" id="44129848"/>
<evidence type="ECO:0000313" key="19">
    <source>
        <dbReference type="Proteomes" id="UP000033106"/>
    </source>
</evidence>
<dbReference type="Proteomes" id="UP000076770">
    <property type="component" value="Chromosome i"/>
</dbReference>
<sequence length="455" mass="51367">MYKHPWLPNLDLTDEMLKEIGVNSLDDLFNDIPAEIKINRLLKVAKDKPLSEYEIEKEIYEKVKKNVELEAPPFIGAGICPHYIPNAVKFIIGRSEFYTSYTPYQPEISQGILQALFEYQSLMAELLEMDVVNASMYDWGSALAEAVLMANRINGKKTVLVPENANPFHKEVMRTWIQGKGIKIEEVKYDKNSGEVDIEDLEKKSSSNDVSAIYVQQPNFFGIFESNIEHIIDVAKHKKALSIIGVNPLSLGLIKPPGSYEADIVVGDGQELGLPLNFGGPLMGIFAVRWDMGLVRQMPGRIVGITRDVNNNMGFTLILQTREQFIKREKATSNITTNEALLALANAVYLSLLGKEGIRELAEEIYFRSHYAAKRLTEIDNVIMPFTSDFFEEFVIKFPIEYNIINDKLKERKLQGGLKLSIHTSLFCVTEVHDKKSIDLLVSTIQEAIKSVETS</sequence>
<comment type="subunit">
    <text evidence="3">The glycine cleavage system is composed of four proteins: P, T, L and H. In this organism, the P 'protein' is a heterodimer of two subunits.</text>
</comment>
<dbReference type="EMBL" id="CP033241">
    <property type="protein sequence ID" value="AZF84283.1"/>
    <property type="molecule type" value="Genomic_DNA"/>
</dbReference>
<dbReference type="Proteomes" id="UP000282269">
    <property type="component" value="Chromosome"/>
</dbReference>
<dbReference type="CDD" id="cd00613">
    <property type="entry name" value="GDC-P"/>
    <property type="match status" value="1"/>
</dbReference>
<evidence type="ECO:0000259" key="4">
    <source>
        <dbReference type="Pfam" id="PF02347"/>
    </source>
</evidence>
<evidence type="ECO:0000313" key="25">
    <source>
        <dbReference type="Proteomes" id="UP000275843"/>
    </source>
</evidence>
<keyword evidence="1 3" id="KW-0560">Oxidoreductase</keyword>
<evidence type="ECO:0000313" key="12">
    <source>
        <dbReference type="EMBL" id="AZF79103.1"/>
    </source>
</evidence>
<dbReference type="InterPro" id="IPR015424">
    <property type="entry name" value="PyrdxlP-dep_Trfase"/>
</dbReference>
<dbReference type="SMR" id="A0A0E3MHZ1"/>
<evidence type="ECO:0000313" key="14">
    <source>
        <dbReference type="EMBL" id="AZF84283.1"/>
    </source>
</evidence>
<dbReference type="Proteomes" id="UP000269431">
    <property type="component" value="Chromosome"/>
</dbReference>
<evidence type="ECO:0000313" key="21">
    <source>
        <dbReference type="Proteomes" id="UP000267993"/>
    </source>
</evidence>
<evidence type="ECO:0000313" key="16">
    <source>
        <dbReference type="EMBL" id="SAI84508.1"/>
    </source>
</evidence>
<reference evidence="7" key="5">
    <citation type="submission" date="2018-10" db="EMBL/GenBank/DDBJ databases">
        <authorList>
            <person name="McCarthy S."/>
            <person name="Gradnigo J."/>
            <person name="Johnson T."/>
            <person name="Payne S."/>
            <person name="Lipzen A."/>
            <person name="Schackwitz W."/>
            <person name="Martin J."/>
            <person name="Moriyama E."/>
            <person name="Blum P."/>
        </authorList>
    </citation>
    <scope>NUCLEOTIDE SEQUENCE</scope>
    <source>
        <strain evidence="5">SARC-B</strain>
        <strain evidence="6">SARC-C</strain>
        <strain evidence="7">SULA</strain>
    </source>
</reference>
<evidence type="ECO:0000256" key="1">
    <source>
        <dbReference type="ARBA" id="ARBA00023002"/>
    </source>
</evidence>
<dbReference type="GO" id="GO:0009116">
    <property type="term" value="P:nucleoside metabolic process"/>
    <property type="evidence" value="ECO:0007669"/>
    <property type="project" value="InterPro"/>
</dbReference>
<proteinExistence type="inferred from homology"/>
<dbReference type="KEGG" id="ssoa:SULA_1930"/>
<evidence type="ECO:0000313" key="26">
    <source>
        <dbReference type="Proteomes" id="UP000278715"/>
    </source>
</evidence>
<evidence type="ECO:0000256" key="2">
    <source>
        <dbReference type="ARBA" id="ARBA00049026"/>
    </source>
</evidence>
<dbReference type="EMBL" id="CP033238">
    <property type="protein sequence ID" value="AZF76494.1"/>
    <property type="molecule type" value="Genomic_DNA"/>
</dbReference>
<dbReference type="Proteomes" id="UP000033106">
    <property type="component" value="Chromosome"/>
</dbReference>
<dbReference type="PATRIC" id="fig|2287.6.peg.1983"/>
<evidence type="ECO:0000256" key="3">
    <source>
        <dbReference type="HAMAP-Rule" id="MF_00712"/>
    </source>
</evidence>
<dbReference type="EMBL" id="CP011056">
    <property type="protein sequence ID" value="AKA76850.1"/>
    <property type="molecule type" value="Genomic_DNA"/>
</dbReference>
<dbReference type="Pfam" id="PF02347">
    <property type="entry name" value="GDC-P"/>
    <property type="match status" value="1"/>
</dbReference>
<evidence type="ECO:0000313" key="5">
    <source>
        <dbReference type="EMBL" id="AKA74152.1"/>
    </source>
</evidence>
<dbReference type="EMBL" id="CP033236">
    <property type="protein sequence ID" value="AZF71251.1"/>
    <property type="molecule type" value="Genomic_DNA"/>
</dbReference>
<dbReference type="InterPro" id="IPR015422">
    <property type="entry name" value="PyrdxlP-dep_Trfase_small"/>
</dbReference>
<dbReference type="AlphaFoldDB" id="A0A0E3MHZ1"/>
<evidence type="ECO:0000313" key="20">
    <source>
        <dbReference type="Proteomes" id="UP000076770"/>
    </source>
</evidence>
<dbReference type="PANTHER" id="PTHR42806:SF1">
    <property type="entry name" value="GLYCINE DEHYDROGENASE (DECARBOXYLATING)"/>
    <property type="match status" value="1"/>
</dbReference>
<dbReference type="HAMAP" id="MF_00712">
    <property type="entry name" value="GcvPA"/>
    <property type="match status" value="1"/>
</dbReference>
<dbReference type="Proteomes" id="UP000275843">
    <property type="component" value="Chromosome"/>
</dbReference>
<dbReference type="EMBL" id="CP033235">
    <property type="protein sequence ID" value="AZF68631.1"/>
    <property type="molecule type" value="Genomic_DNA"/>
</dbReference>
<dbReference type="KEGG" id="ssof:SULC_1929"/>
<evidence type="ECO:0000313" key="8">
    <source>
        <dbReference type="EMBL" id="AZF68631.1"/>
    </source>
</evidence>
<evidence type="ECO:0000313" key="15">
    <source>
        <dbReference type="EMBL" id="QPG51102.1"/>
    </source>
</evidence>
<organism evidence="7 19">
    <name type="scientific">Saccharolobus solfataricus</name>
    <name type="common">Sulfolobus solfataricus</name>
    <dbReference type="NCBI Taxonomy" id="2287"/>
    <lineage>
        <taxon>Archaea</taxon>
        <taxon>Thermoproteota</taxon>
        <taxon>Thermoprotei</taxon>
        <taxon>Sulfolobales</taxon>
        <taxon>Sulfolobaceae</taxon>
        <taxon>Saccharolobus</taxon>
    </lineage>
</organism>